<dbReference type="Proteomes" id="UP000199361">
    <property type="component" value="Unassembled WGS sequence"/>
</dbReference>
<name>A0A1I0EYC2_9ACTN</name>
<protein>
    <submittedName>
        <fullName evidence="1">Uncharacterized protein</fullName>
    </submittedName>
</protein>
<dbReference type="AlphaFoldDB" id="A0A1I0EYC2"/>
<keyword evidence="2" id="KW-1185">Reference proteome</keyword>
<dbReference type="STRING" id="568860.SAMN05421811_103256"/>
<dbReference type="RefSeq" id="WP_177240578.1">
    <property type="nucleotide sequence ID" value="NZ_FOHX01000003.1"/>
</dbReference>
<reference evidence="1 2" key="1">
    <citation type="submission" date="2016-10" db="EMBL/GenBank/DDBJ databases">
        <authorList>
            <person name="de Groot N.N."/>
        </authorList>
    </citation>
    <scope>NUCLEOTIDE SEQUENCE [LARGE SCALE GENOMIC DNA]</scope>
    <source>
        <strain evidence="1 2">CGMCC 4.5598</strain>
    </source>
</reference>
<evidence type="ECO:0000313" key="1">
    <source>
        <dbReference type="EMBL" id="SET50665.1"/>
    </source>
</evidence>
<accession>A0A1I0EYC2</accession>
<organism evidence="1 2">
    <name type="scientific">Nonomuraea wenchangensis</name>
    <dbReference type="NCBI Taxonomy" id="568860"/>
    <lineage>
        <taxon>Bacteria</taxon>
        <taxon>Bacillati</taxon>
        <taxon>Actinomycetota</taxon>
        <taxon>Actinomycetes</taxon>
        <taxon>Streptosporangiales</taxon>
        <taxon>Streptosporangiaceae</taxon>
        <taxon>Nonomuraea</taxon>
    </lineage>
</organism>
<proteinExistence type="predicted"/>
<dbReference type="EMBL" id="FOHX01000003">
    <property type="protein sequence ID" value="SET50665.1"/>
    <property type="molecule type" value="Genomic_DNA"/>
</dbReference>
<evidence type="ECO:0000313" key="2">
    <source>
        <dbReference type="Proteomes" id="UP000199361"/>
    </source>
</evidence>
<gene>
    <name evidence="1" type="ORF">SAMN05421811_103256</name>
</gene>
<sequence>MNASLAAKILLIDNPAMTLQDLQAAADSLALDPKAEDAFWAGAREQAPTLYPGW</sequence>